<dbReference type="EMBL" id="BTGU01000005">
    <property type="protein sequence ID" value="GMN34786.1"/>
    <property type="molecule type" value="Genomic_DNA"/>
</dbReference>
<dbReference type="PANTHER" id="PTHR31623:SF110">
    <property type="entry name" value="VINORINE SYNTHASE-LIKE"/>
    <property type="match status" value="1"/>
</dbReference>
<evidence type="ECO:0000256" key="2">
    <source>
        <dbReference type="ARBA" id="ARBA00022679"/>
    </source>
</evidence>
<sequence length="462" mass="51146">MEVKFVSVDHIKPSSSTPSHLRTFKLCLLDQLIPSPNAPLILFYPPTNDHVSDKLESLKKSLSETLTRFYPLAGKIKGDFSIDCNDEGAYFVEVKVDSSLTGFLNQPDYLVLLQKLLPCDLNLVAVKDDDNNNNHVTNIQVNVFECGGIAIGLCISHKILDGTALSAFIRSWAAMARDLDEEGIQSEILVNAASTLFPANDEELWLRDTSLAMFGSFFTKGECVTKRFVFDASAITALKSKASSSSSAVVKNPTRVEAVSAFIWRCIIAASKEENGGVSRPSLTTHLVNLRRRTTPFLSENCLGNLLWVASAKAPAGDDDDDVAELCDLVGLLRESFSKIDGEFVKRMRGEKGRRLMEESLKGIIEERGGLIRDGHEEEVNQVGFSSWCKFGFYEADFGWGKPAWVTSYGIRGSVFMRLVILVDTRLGDGIEAWVTLDERHMAIMETNTQLRQLAKVDPSPF</sequence>
<dbReference type="Pfam" id="PF02458">
    <property type="entry name" value="Transferase"/>
    <property type="match status" value="1"/>
</dbReference>
<gene>
    <name evidence="4" type="ORF">TIFTF001_004892</name>
</gene>
<dbReference type="Proteomes" id="UP001187192">
    <property type="component" value="Unassembled WGS sequence"/>
</dbReference>
<organism evidence="4 5">
    <name type="scientific">Ficus carica</name>
    <name type="common">Common fig</name>
    <dbReference type="NCBI Taxonomy" id="3494"/>
    <lineage>
        <taxon>Eukaryota</taxon>
        <taxon>Viridiplantae</taxon>
        <taxon>Streptophyta</taxon>
        <taxon>Embryophyta</taxon>
        <taxon>Tracheophyta</taxon>
        <taxon>Spermatophyta</taxon>
        <taxon>Magnoliopsida</taxon>
        <taxon>eudicotyledons</taxon>
        <taxon>Gunneridae</taxon>
        <taxon>Pentapetalae</taxon>
        <taxon>rosids</taxon>
        <taxon>fabids</taxon>
        <taxon>Rosales</taxon>
        <taxon>Moraceae</taxon>
        <taxon>Ficeae</taxon>
        <taxon>Ficus</taxon>
    </lineage>
</organism>
<keyword evidence="3" id="KW-0012">Acyltransferase</keyword>
<dbReference type="InterPro" id="IPR023213">
    <property type="entry name" value="CAT-like_dom_sf"/>
</dbReference>
<evidence type="ECO:0000313" key="4">
    <source>
        <dbReference type="EMBL" id="GMN34786.1"/>
    </source>
</evidence>
<keyword evidence="5" id="KW-1185">Reference proteome</keyword>
<dbReference type="GO" id="GO:0016746">
    <property type="term" value="F:acyltransferase activity"/>
    <property type="evidence" value="ECO:0007669"/>
    <property type="project" value="UniProtKB-KW"/>
</dbReference>
<name>A0AA87ZZU2_FICCA</name>
<dbReference type="PANTHER" id="PTHR31623">
    <property type="entry name" value="F21J9.9"/>
    <property type="match status" value="1"/>
</dbReference>
<evidence type="ECO:0000256" key="3">
    <source>
        <dbReference type="ARBA" id="ARBA00023315"/>
    </source>
</evidence>
<reference evidence="4" key="1">
    <citation type="submission" date="2023-07" db="EMBL/GenBank/DDBJ databases">
        <title>draft genome sequence of fig (Ficus carica).</title>
        <authorList>
            <person name="Takahashi T."/>
            <person name="Nishimura K."/>
        </authorList>
    </citation>
    <scope>NUCLEOTIDE SEQUENCE</scope>
</reference>
<evidence type="ECO:0000256" key="1">
    <source>
        <dbReference type="ARBA" id="ARBA00009861"/>
    </source>
</evidence>
<dbReference type="Gene3D" id="3.30.559.10">
    <property type="entry name" value="Chloramphenicol acetyltransferase-like domain"/>
    <property type="match status" value="2"/>
</dbReference>
<dbReference type="AlphaFoldDB" id="A0AA87ZZU2"/>
<comment type="caution">
    <text evidence="4">The sequence shown here is derived from an EMBL/GenBank/DDBJ whole genome shotgun (WGS) entry which is preliminary data.</text>
</comment>
<evidence type="ECO:0000313" key="5">
    <source>
        <dbReference type="Proteomes" id="UP001187192"/>
    </source>
</evidence>
<protein>
    <submittedName>
        <fullName evidence="4">Uncharacterized protein</fullName>
    </submittedName>
</protein>
<proteinExistence type="inferred from homology"/>
<keyword evidence="2" id="KW-0808">Transferase</keyword>
<comment type="similarity">
    <text evidence="1">Belongs to the plant acyltransferase family.</text>
</comment>
<accession>A0AA87ZZU2</accession>
<dbReference type="Gramene" id="FCD_00004124-RA">
    <property type="protein sequence ID" value="FCD_00004124-RA:cds"/>
    <property type="gene ID" value="FCD_00004124"/>
</dbReference>